<protein>
    <recommendedName>
        <fullName evidence="2">Reverse transcriptase Ty1/copia-type domain-containing protein</fullName>
    </recommendedName>
</protein>
<dbReference type="HOGENOM" id="CLU_540154_0_0_1"/>
<feature type="region of interest" description="Disordered" evidence="1">
    <location>
        <begin position="85"/>
        <end position="123"/>
    </location>
</feature>
<evidence type="ECO:0000313" key="4">
    <source>
        <dbReference type="Proteomes" id="UP000026915"/>
    </source>
</evidence>
<feature type="region of interest" description="Disordered" evidence="1">
    <location>
        <begin position="461"/>
        <end position="505"/>
    </location>
</feature>
<dbReference type="PANTHER" id="PTHR11439">
    <property type="entry name" value="GAG-POL-RELATED RETROTRANSPOSON"/>
    <property type="match status" value="1"/>
</dbReference>
<feature type="compositionally biased region" description="Low complexity" evidence="1">
    <location>
        <begin position="94"/>
        <end position="123"/>
    </location>
</feature>
<proteinExistence type="predicted"/>
<dbReference type="InterPro" id="IPR013103">
    <property type="entry name" value="RVT_2"/>
</dbReference>
<organism evidence="3 4">
    <name type="scientific">Theobroma cacao</name>
    <name type="common">Cacao</name>
    <name type="synonym">Cocoa</name>
    <dbReference type="NCBI Taxonomy" id="3641"/>
    <lineage>
        <taxon>Eukaryota</taxon>
        <taxon>Viridiplantae</taxon>
        <taxon>Streptophyta</taxon>
        <taxon>Embryophyta</taxon>
        <taxon>Tracheophyta</taxon>
        <taxon>Spermatophyta</taxon>
        <taxon>Magnoliopsida</taxon>
        <taxon>eudicotyledons</taxon>
        <taxon>Gunneridae</taxon>
        <taxon>Pentapetalae</taxon>
        <taxon>rosids</taxon>
        <taxon>malvids</taxon>
        <taxon>Malvales</taxon>
        <taxon>Malvaceae</taxon>
        <taxon>Byttnerioideae</taxon>
        <taxon>Theobroma</taxon>
    </lineage>
</organism>
<feature type="domain" description="Reverse transcriptase Ty1/copia-type" evidence="2">
    <location>
        <begin position="244"/>
        <end position="305"/>
    </location>
</feature>
<dbReference type="PANTHER" id="PTHR11439:SF455">
    <property type="entry name" value="RLK (RECEPTOR-LIKE PROTEIN KINASE) 8, PUTATIVE-RELATED"/>
    <property type="match status" value="1"/>
</dbReference>
<dbReference type="Gramene" id="EOY32707">
    <property type="protein sequence ID" value="EOY32707"/>
    <property type="gene ID" value="TCM_040734"/>
</dbReference>
<dbReference type="InParanoid" id="A0A061GU84"/>
<reference evidence="3 4" key="1">
    <citation type="journal article" date="2013" name="Genome Biol.">
        <title>The genome sequence of the most widely cultivated cacao type and its use to identify candidate genes regulating pod color.</title>
        <authorList>
            <person name="Motamayor J.C."/>
            <person name="Mockaitis K."/>
            <person name="Schmutz J."/>
            <person name="Haiminen N."/>
            <person name="Iii D.L."/>
            <person name="Cornejo O."/>
            <person name="Findley S.D."/>
            <person name="Zheng P."/>
            <person name="Utro F."/>
            <person name="Royaert S."/>
            <person name="Saski C."/>
            <person name="Jenkins J."/>
            <person name="Podicheti R."/>
            <person name="Zhao M."/>
            <person name="Scheffler B.E."/>
            <person name="Stack J.C."/>
            <person name="Feltus F.A."/>
            <person name="Mustiga G.M."/>
            <person name="Amores F."/>
            <person name="Phillips W."/>
            <person name="Marelli J.P."/>
            <person name="May G.D."/>
            <person name="Shapiro H."/>
            <person name="Ma J."/>
            <person name="Bustamante C.D."/>
            <person name="Schnell R.J."/>
            <person name="Main D."/>
            <person name="Gilbert D."/>
            <person name="Parida L."/>
            <person name="Kuhn D.N."/>
        </authorList>
    </citation>
    <scope>NUCLEOTIDE SEQUENCE [LARGE SCALE GENOMIC DNA]</scope>
    <source>
        <strain evidence="4">cv. Matina 1-6</strain>
    </source>
</reference>
<dbReference type="AlphaFoldDB" id="A0A061GU84"/>
<feature type="compositionally biased region" description="Low complexity" evidence="1">
    <location>
        <begin position="162"/>
        <end position="176"/>
    </location>
</feature>
<evidence type="ECO:0000313" key="3">
    <source>
        <dbReference type="EMBL" id="EOY32707.1"/>
    </source>
</evidence>
<keyword evidence="4" id="KW-1185">Reference proteome</keyword>
<feature type="region of interest" description="Disordered" evidence="1">
    <location>
        <begin position="138"/>
        <end position="188"/>
    </location>
</feature>
<dbReference type="OMA" id="PSINASH"/>
<evidence type="ECO:0000259" key="2">
    <source>
        <dbReference type="Pfam" id="PF07727"/>
    </source>
</evidence>
<name>A0A061GU84_THECC</name>
<dbReference type="eggNOG" id="KOG0017">
    <property type="taxonomic scope" value="Eukaryota"/>
</dbReference>
<accession>A0A061GU84</accession>
<dbReference type="Pfam" id="PF07727">
    <property type="entry name" value="RVT_2"/>
    <property type="match status" value="1"/>
</dbReference>
<feature type="compositionally biased region" description="Polar residues" evidence="1">
    <location>
        <begin position="152"/>
        <end position="161"/>
    </location>
</feature>
<gene>
    <name evidence="3" type="ORF">TCM_040734</name>
</gene>
<dbReference type="STRING" id="3641.A0A061GU84"/>
<dbReference type="EMBL" id="CM001887">
    <property type="protein sequence ID" value="EOY32707.1"/>
    <property type="molecule type" value="Genomic_DNA"/>
</dbReference>
<evidence type="ECO:0000256" key="1">
    <source>
        <dbReference type="SAM" id="MobiDB-lite"/>
    </source>
</evidence>
<sequence length="505" mass="56394">MMFHSGVPKYLWNEAFSTAVWLINRQPSRILHWNSLYELLHNRQPDYSSLRTFGCRCFPYLRAYRTSDSMSDTSSQSALRILPTTSELEQNNGPFPSTPTSATSSSSVENTITPSSITPLPTTQLPQLETPLHLSIQLIDSPPKSPLPDSESCPTTCPEQNSLPLSPSTSSTQPTLHPMTITSKNGIVKPNPKYASTFLAHIPSEPKTIKSALQHLGWFQAMQEEITTLKENDTWELVPRTFNMHGLDFSETYSPIIKLVTIRIVLTIALANSWEIKQLDVKNAFLHGKLIEPVYIEQPPGFQDHDWAGCPLTRRSTTSYCTFLGGNCISWSSKKQSTVARSSIEAEYRALASTAAELTWISYVLRDLGLYMDKPPRVLCDNLSALHLIINPIFHARTKHIEIDYHFIREKVALGSLVTQFVPSTHQVADIFTKALPRNIFEGFRLKLGLWDLPMPSLKGSVEADHSSEEQSNSTACTAHIGTHDGVGSSNSKQVNLPYPLDDDN</sequence>
<dbReference type="Proteomes" id="UP000026915">
    <property type="component" value="Chromosome 9"/>
</dbReference>
<dbReference type="CDD" id="cd09272">
    <property type="entry name" value="RNase_HI_RT_Ty1"/>
    <property type="match status" value="1"/>
</dbReference>